<protein>
    <recommendedName>
        <fullName evidence="4">DUF1294 domain-containing protein</fullName>
    </recommendedName>
</protein>
<name>A0A9D2D5Z4_9FIRM</name>
<evidence type="ECO:0000313" key="3">
    <source>
        <dbReference type="Proteomes" id="UP000824025"/>
    </source>
</evidence>
<evidence type="ECO:0000313" key="2">
    <source>
        <dbReference type="EMBL" id="HIZ09051.1"/>
    </source>
</evidence>
<comment type="caution">
    <text evidence="2">The sequence shown here is derived from an EMBL/GenBank/DDBJ whole genome shotgun (WGS) entry which is preliminary data.</text>
</comment>
<keyword evidence="1" id="KW-0472">Membrane</keyword>
<gene>
    <name evidence="2" type="ORF">H9726_01055</name>
</gene>
<sequence length="98" mass="10473">MILLYVLIGVYFAAANVYAFFLVRAEKRRERARGEKTGGNGRLLLAGLLGGAVTAYAAMFAMKFRTDDPLPMIALPLLAAVNILLAVALIRGTAVAFA</sequence>
<feature type="transmembrane region" description="Helical" evidence="1">
    <location>
        <begin position="6"/>
        <end position="23"/>
    </location>
</feature>
<keyword evidence="1" id="KW-0812">Transmembrane</keyword>
<feature type="transmembrane region" description="Helical" evidence="1">
    <location>
        <begin position="73"/>
        <end position="97"/>
    </location>
</feature>
<evidence type="ECO:0008006" key="4">
    <source>
        <dbReference type="Google" id="ProtNLM"/>
    </source>
</evidence>
<proteinExistence type="predicted"/>
<dbReference type="Proteomes" id="UP000824025">
    <property type="component" value="Unassembled WGS sequence"/>
</dbReference>
<reference evidence="2" key="1">
    <citation type="journal article" date="2021" name="PeerJ">
        <title>Extensive microbial diversity within the chicken gut microbiome revealed by metagenomics and culture.</title>
        <authorList>
            <person name="Gilroy R."/>
            <person name="Ravi A."/>
            <person name="Getino M."/>
            <person name="Pursley I."/>
            <person name="Horton D.L."/>
            <person name="Alikhan N.F."/>
            <person name="Baker D."/>
            <person name="Gharbi K."/>
            <person name="Hall N."/>
            <person name="Watson M."/>
            <person name="Adriaenssens E.M."/>
            <person name="Foster-Nyarko E."/>
            <person name="Jarju S."/>
            <person name="Secka A."/>
            <person name="Antonio M."/>
            <person name="Oren A."/>
            <person name="Chaudhuri R.R."/>
            <person name="La Ragione R."/>
            <person name="Hildebrand F."/>
            <person name="Pallen M.J."/>
        </authorList>
    </citation>
    <scope>NUCLEOTIDE SEQUENCE</scope>
    <source>
        <strain evidence="2">CHK192-19661</strain>
    </source>
</reference>
<reference evidence="2" key="2">
    <citation type="submission" date="2021-04" db="EMBL/GenBank/DDBJ databases">
        <authorList>
            <person name="Gilroy R."/>
        </authorList>
    </citation>
    <scope>NUCLEOTIDE SEQUENCE</scope>
    <source>
        <strain evidence="2">CHK192-19661</strain>
    </source>
</reference>
<dbReference type="AlphaFoldDB" id="A0A9D2D5Z4"/>
<keyword evidence="1" id="KW-1133">Transmembrane helix</keyword>
<accession>A0A9D2D5Z4</accession>
<feature type="transmembrane region" description="Helical" evidence="1">
    <location>
        <begin position="43"/>
        <end position="61"/>
    </location>
</feature>
<organism evidence="2 3">
    <name type="scientific">Candidatus Borkfalkia avicola</name>
    <dbReference type="NCBI Taxonomy" id="2838503"/>
    <lineage>
        <taxon>Bacteria</taxon>
        <taxon>Bacillati</taxon>
        <taxon>Bacillota</taxon>
        <taxon>Clostridia</taxon>
        <taxon>Christensenellales</taxon>
        <taxon>Christensenellaceae</taxon>
        <taxon>Candidatus Borkfalkia</taxon>
    </lineage>
</organism>
<dbReference type="EMBL" id="DXCF01000004">
    <property type="protein sequence ID" value="HIZ09051.1"/>
    <property type="molecule type" value="Genomic_DNA"/>
</dbReference>
<evidence type="ECO:0000256" key="1">
    <source>
        <dbReference type="SAM" id="Phobius"/>
    </source>
</evidence>